<name>Q5Z3X4_NOCFA</name>
<keyword evidence="2" id="KW-1185">Reference proteome</keyword>
<dbReference type="STRING" id="247156.NFA_250"/>
<dbReference type="OrthoDB" id="4539099at2"/>
<dbReference type="AlphaFoldDB" id="Q5Z3X4"/>
<dbReference type="Proteomes" id="UP000006820">
    <property type="component" value="Chromosome"/>
</dbReference>
<dbReference type="EMBL" id="AP006618">
    <property type="protein sequence ID" value="BAD54867.1"/>
    <property type="molecule type" value="Genomic_DNA"/>
</dbReference>
<sequence length="58" mass="6806">MKNPIAVFTSVCGWRTWPWCVLDNIAHEWFQVPLDGDFWTCRRHDTALGGTWPEDGER</sequence>
<evidence type="ECO:0000313" key="1">
    <source>
        <dbReference type="EMBL" id="BAD54867.1"/>
    </source>
</evidence>
<accession>Q5Z3X4</accession>
<dbReference type="GeneID" id="61136661"/>
<dbReference type="KEGG" id="nfa:NFA_250"/>
<evidence type="ECO:0000313" key="2">
    <source>
        <dbReference type="Proteomes" id="UP000006820"/>
    </source>
</evidence>
<reference evidence="1 2" key="1">
    <citation type="journal article" date="2004" name="Proc. Natl. Acad. Sci. U.S.A.">
        <title>The complete genomic sequence of Nocardia farcinica IFM 10152.</title>
        <authorList>
            <person name="Ishikawa J."/>
            <person name="Yamashita A."/>
            <person name="Mikami Y."/>
            <person name="Hoshino Y."/>
            <person name="Kurita H."/>
            <person name="Hotta K."/>
            <person name="Shiba T."/>
            <person name="Hattori M."/>
        </authorList>
    </citation>
    <scope>NUCLEOTIDE SEQUENCE [LARGE SCALE GENOMIC DNA]</scope>
    <source>
        <strain evidence="1 2">IFM 10152</strain>
    </source>
</reference>
<organism evidence="1 2">
    <name type="scientific">Nocardia farcinica (strain IFM 10152)</name>
    <dbReference type="NCBI Taxonomy" id="247156"/>
    <lineage>
        <taxon>Bacteria</taxon>
        <taxon>Bacillati</taxon>
        <taxon>Actinomycetota</taxon>
        <taxon>Actinomycetes</taxon>
        <taxon>Mycobacteriales</taxon>
        <taxon>Nocardiaceae</taxon>
        <taxon>Nocardia</taxon>
    </lineage>
</organism>
<protein>
    <submittedName>
        <fullName evidence="1">Uncharacterized protein</fullName>
    </submittedName>
</protein>
<dbReference type="RefSeq" id="WP_011206554.1">
    <property type="nucleotide sequence ID" value="NC_006361.1"/>
</dbReference>
<dbReference type="HOGENOM" id="CLU_2974844_0_0_11"/>
<proteinExistence type="predicted"/>
<gene>
    <name evidence="1" type="ordered locus">NFA_250</name>
</gene>